<comment type="caution">
    <text evidence="8">The sequence shown here is derived from an EMBL/GenBank/DDBJ whole genome shotgun (WGS) entry which is preliminary data.</text>
</comment>
<evidence type="ECO:0000256" key="2">
    <source>
        <dbReference type="ARBA" id="ARBA00022603"/>
    </source>
</evidence>
<dbReference type="InterPro" id="IPR038576">
    <property type="entry name" value="Methyltransf_Zn-bd_dom_put_sf"/>
</dbReference>
<protein>
    <submittedName>
        <fullName evidence="8">Class I SAM-dependent methyltransferase</fullName>
    </submittedName>
</protein>
<dbReference type="InterPro" id="IPR013630">
    <property type="entry name" value="Methyltransf_Zn-bd_dom_put"/>
</dbReference>
<dbReference type="InterPro" id="IPR050723">
    <property type="entry name" value="CFA/CMAS"/>
</dbReference>
<evidence type="ECO:0000259" key="7">
    <source>
        <dbReference type="Pfam" id="PF08484"/>
    </source>
</evidence>
<gene>
    <name evidence="8" type="ORF">IQ217_09260</name>
</gene>
<dbReference type="SUPFAM" id="SSF53335">
    <property type="entry name" value="S-adenosyl-L-methionine-dependent methyltransferases"/>
    <property type="match status" value="1"/>
</dbReference>
<dbReference type="PANTHER" id="PTHR43667:SF1">
    <property type="entry name" value="CYCLOPROPANE-FATTY-ACYL-PHOSPHOLIPID SYNTHASE"/>
    <property type="match status" value="1"/>
</dbReference>
<evidence type="ECO:0000256" key="3">
    <source>
        <dbReference type="ARBA" id="ARBA00022679"/>
    </source>
</evidence>
<accession>A0ABR9VRR9</accession>
<dbReference type="GO" id="GO:0008168">
    <property type="term" value="F:methyltransferase activity"/>
    <property type="evidence" value="ECO:0007669"/>
    <property type="project" value="UniProtKB-KW"/>
</dbReference>
<evidence type="ECO:0000313" key="9">
    <source>
        <dbReference type="Proteomes" id="UP000658720"/>
    </source>
</evidence>
<dbReference type="GO" id="GO:0032259">
    <property type="term" value="P:methylation"/>
    <property type="evidence" value="ECO:0007669"/>
    <property type="project" value="UniProtKB-KW"/>
</dbReference>
<keyword evidence="2 8" id="KW-0489">Methyltransferase</keyword>
<reference evidence="8 9" key="1">
    <citation type="submission" date="2020-10" db="EMBL/GenBank/DDBJ databases">
        <authorList>
            <person name="Castelo-Branco R."/>
            <person name="Eusebio N."/>
            <person name="Adriana R."/>
            <person name="Vieira A."/>
            <person name="Brugerolle De Fraissinette N."/>
            <person name="Rezende De Castro R."/>
            <person name="Schneider M.P."/>
            <person name="Vasconcelos V."/>
            <person name="Leao P.N."/>
        </authorList>
    </citation>
    <scope>NUCLEOTIDE SEQUENCE [LARGE SCALE GENOMIC DNA]</scope>
    <source>
        <strain evidence="8 9">LEGE 00031</strain>
    </source>
</reference>
<keyword evidence="5" id="KW-0443">Lipid metabolism</keyword>
<dbReference type="Pfam" id="PF13489">
    <property type="entry name" value="Methyltransf_23"/>
    <property type="match status" value="1"/>
</dbReference>
<dbReference type="PANTHER" id="PTHR43667">
    <property type="entry name" value="CYCLOPROPANE-FATTY-ACYL-PHOSPHOLIPID SYNTHASE"/>
    <property type="match status" value="1"/>
</dbReference>
<comment type="similarity">
    <text evidence="1">Belongs to the CFA/CMAS family.</text>
</comment>
<dbReference type="Pfam" id="PF08484">
    <property type="entry name" value="Methyltransf_14"/>
    <property type="match status" value="1"/>
</dbReference>
<keyword evidence="9" id="KW-1185">Reference proteome</keyword>
<dbReference type="Gene3D" id="3.40.50.150">
    <property type="entry name" value="Vaccinia Virus protein VP39"/>
    <property type="match status" value="1"/>
</dbReference>
<organism evidence="8 9">
    <name type="scientific">Synechocystis salina LEGE 00031</name>
    <dbReference type="NCBI Taxonomy" id="1828736"/>
    <lineage>
        <taxon>Bacteria</taxon>
        <taxon>Bacillati</taxon>
        <taxon>Cyanobacteriota</taxon>
        <taxon>Cyanophyceae</taxon>
        <taxon>Synechococcales</taxon>
        <taxon>Merismopediaceae</taxon>
        <taxon>Synechocystis</taxon>
    </lineage>
</organism>
<keyword evidence="3" id="KW-0808">Transferase</keyword>
<dbReference type="Proteomes" id="UP000658720">
    <property type="component" value="Unassembled WGS sequence"/>
</dbReference>
<proteinExistence type="inferred from homology"/>
<dbReference type="Gene3D" id="3.40.50.720">
    <property type="entry name" value="NAD(P)-binding Rossmann-like Domain"/>
    <property type="match status" value="1"/>
</dbReference>
<evidence type="ECO:0000256" key="4">
    <source>
        <dbReference type="ARBA" id="ARBA00022691"/>
    </source>
</evidence>
<dbReference type="Gene3D" id="6.20.50.110">
    <property type="entry name" value="Methyltransferase, zinc-binding domain"/>
    <property type="match status" value="1"/>
</dbReference>
<sequence>MQCRVCDSTRLDLAIDLGEQPWCNHFLTPAEVGQEPYYPLRVLYCQDCGTVQLDYTVKKEIMFGDHTYLSGVTKSLSDHFARVAQELDERFFADTPEKSVLDIGSNDGTQLKHFQALGYDVLGVESSKTTAKIANDAGVPTLNDFFNLEVVQKLGRKFSAINAAGVFFHLEELHSVTEGIREALAEDGVFVVQFLYMKRIVENLAFDQIYHEHLLYYNLQTIEVLLNRHGLSMFDAYLAPIHGGSIVGFVTHQGKRQPSERLQAMRQAEVDEKSNDYQTYLDFAQRIETMKAENLAYLDEAKQAGKTIWGFGAPVKGNTLLNYFGIGTQYLDYLVEKNELRRGLVSPGMHIPLLIEKELTSLPNIYYVLAWNFKREILANNQHLIDQGVEFFFPVNPPDA</sequence>
<feature type="domain" description="Methyltransferase putative zinc binding" evidence="6">
    <location>
        <begin position="3"/>
        <end position="63"/>
    </location>
</feature>
<feature type="domain" description="C-methyltransferase" evidence="7">
    <location>
        <begin position="240"/>
        <end position="395"/>
    </location>
</feature>
<name>A0ABR9VRR9_9SYNC</name>
<dbReference type="InterPro" id="IPR029063">
    <property type="entry name" value="SAM-dependent_MTases_sf"/>
</dbReference>
<dbReference type="EMBL" id="JADEVV010000022">
    <property type="protein sequence ID" value="MBE9254025.1"/>
    <property type="molecule type" value="Genomic_DNA"/>
</dbReference>
<evidence type="ECO:0000256" key="5">
    <source>
        <dbReference type="ARBA" id="ARBA00023098"/>
    </source>
</evidence>
<dbReference type="InterPro" id="IPR013691">
    <property type="entry name" value="MeTrfase_14"/>
</dbReference>
<keyword evidence="4" id="KW-0949">S-adenosyl-L-methionine</keyword>
<dbReference type="RefSeq" id="WP_194019719.1">
    <property type="nucleotide sequence ID" value="NZ_JADEVV010000022.1"/>
</dbReference>
<evidence type="ECO:0000313" key="8">
    <source>
        <dbReference type="EMBL" id="MBE9254025.1"/>
    </source>
</evidence>
<evidence type="ECO:0000259" key="6">
    <source>
        <dbReference type="Pfam" id="PF08421"/>
    </source>
</evidence>
<evidence type="ECO:0000256" key="1">
    <source>
        <dbReference type="ARBA" id="ARBA00010815"/>
    </source>
</evidence>
<dbReference type="Pfam" id="PF08421">
    <property type="entry name" value="Methyltransf_13"/>
    <property type="match status" value="1"/>
</dbReference>